<feature type="transmembrane region" description="Helical" evidence="1">
    <location>
        <begin position="222"/>
        <end position="242"/>
    </location>
</feature>
<name>A0A8J7WBG0_9EURY</name>
<accession>A0A8J7WBG0</accession>
<proteinExistence type="predicted"/>
<evidence type="ECO:0000259" key="2">
    <source>
        <dbReference type="Pfam" id="PF01694"/>
    </source>
</evidence>
<feature type="transmembrane region" description="Helical" evidence="1">
    <location>
        <begin position="249"/>
        <end position="269"/>
    </location>
</feature>
<organism evidence="3 4">
    <name type="scientific">Methanocalculus chunghsingensis</name>
    <dbReference type="NCBI Taxonomy" id="156457"/>
    <lineage>
        <taxon>Archaea</taxon>
        <taxon>Methanobacteriati</taxon>
        <taxon>Methanobacteriota</taxon>
        <taxon>Stenosarchaea group</taxon>
        <taxon>Methanomicrobia</taxon>
        <taxon>Methanomicrobiales</taxon>
        <taxon>Methanocalculaceae</taxon>
        <taxon>Methanocalculus</taxon>
    </lineage>
</organism>
<protein>
    <recommendedName>
        <fullName evidence="2">Peptidase S54 rhomboid domain-containing protein</fullName>
    </recommendedName>
</protein>
<feature type="transmembrane region" description="Helical" evidence="1">
    <location>
        <begin position="124"/>
        <end position="146"/>
    </location>
</feature>
<dbReference type="Proteomes" id="UP000730161">
    <property type="component" value="Unassembled WGS sequence"/>
</dbReference>
<feature type="transmembrane region" description="Helical" evidence="1">
    <location>
        <begin position="190"/>
        <end position="210"/>
    </location>
</feature>
<keyword evidence="4" id="KW-1185">Reference proteome</keyword>
<gene>
    <name evidence="3" type="ORF">RJ53_10455</name>
</gene>
<evidence type="ECO:0000313" key="4">
    <source>
        <dbReference type="Proteomes" id="UP000730161"/>
    </source>
</evidence>
<evidence type="ECO:0000256" key="1">
    <source>
        <dbReference type="SAM" id="Phobius"/>
    </source>
</evidence>
<evidence type="ECO:0000313" key="3">
    <source>
        <dbReference type="EMBL" id="MBR1369875.1"/>
    </source>
</evidence>
<reference evidence="3" key="1">
    <citation type="submission" date="2014-12" db="EMBL/GenBank/DDBJ databases">
        <authorList>
            <person name="Huang H.-H."/>
            <person name="Chen S.-C."/>
            <person name="Lai M.-C."/>
        </authorList>
    </citation>
    <scope>NUCLEOTIDE SEQUENCE</scope>
    <source>
        <strain evidence="3">K1F9705b</strain>
    </source>
</reference>
<feature type="domain" description="Peptidase S54 rhomboid" evidence="2">
    <location>
        <begin position="136"/>
        <end position="235"/>
    </location>
</feature>
<sequence>MSLPEAPSPPNGTILSYARTIPKSIYLLYFLFLAGIFGLLSGFQYAILRIIPIEFTLRHIYLNVGDPSLASMFLSNYMHNPLDSSHITNNLSSAYLLIIAIFVVGIIILPALRSPMPPKFFPATILIFLLALPFSISGISIWSARIMGKEWSSGFSGITYAFLGLLFFLMLSLVYRTVLESRSESTSQSVFVLLTATCLTLTLAICQIFTELPSGTVNVYAHLGGLLLGLLIPSLIGLFLTARDHRQKVVAGVFIGSVLFIPSVFWLLMPF</sequence>
<keyword evidence="1" id="KW-0812">Transmembrane</keyword>
<keyword evidence="1" id="KW-0472">Membrane</keyword>
<dbReference type="EMBL" id="JWHL01000022">
    <property type="protein sequence ID" value="MBR1369875.1"/>
    <property type="molecule type" value="Genomic_DNA"/>
</dbReference>
<feature type="transmembrane region" description="Helical" evidence="1">
    <location>
        <begin position="91"/>
        <end position="112"/>
    </location>
</feature>
<dbReference type="InterPro" id="IPR022764">
    <property type="entry name" value="Peptidase_S54_rhomboid_dom"/>
</dbReference>
<keyword evidence="1" id="KW-1133">Transmembrane helix</keyword>
<feature type="transmembrane region" description="Helical" evidence="1">
    <location>
        <begin position="26"/>
        <end position="48"/>
    </location>
</feature>
<dbReference type="Pfam" id="PF01694">
    <property type="entry name" value="Rhomboid"/>
    <property type="match status" value="1"/>
</dbReference>
<dbReference type="RefSeq" id="WP_211531628.1">
    <property type="nucleotide sequence ID" value="NZ_JWHL01000022.1"/>
</dbReference>
<feature type="transmembrane region" description="Helical" evidence="1">
    <location>
        <begin position="158"/>
        <end position="178"/>
    </location>
</feature>
<comment type="caution">
    <text evidence="3">The sequence shown here is derived from an EMBL/GenBank/DDBJ whole genome shotgun (WGS) entry which is preliminary data.</text>
</comment>
<dbReference type="AlphaFoldDB" id="A0A8J7WBG0"/>
<feature type="transmembrane region" description="Helical" evidence="1">
    <location>
        <begin position="60"/>
        <end position="79"/>
    </location>
</feature>